<keyword evidence="2" id="KW-0812">Transmembrane</keyword>
<dbReference type="AlphaFoldDB" id="A0A553PA62"/>
<feature type="transmembrane region" description="Helical" evidence="2">
    <location>
        <begin position="117"/>
        <end position="139"/>
    </location>
</feature>
<keyword evidence="2" id="KW-1133">Transmembrane helix</keyword>
<sequence length="346" mass="38511">MPRRSGPGGGGGSGAAHAHQNYYQHHHHRHLGYAAHSDVHLRALFQDFNAPKFVVFTCLLVFAMLFALKLDGVLPGWSWWAIFVPLWVWKGIAVTGAVVGSYVWWRRPQSRLNAEEYIQYKAMLISLATHLLLLILITWPWEITFVPLWIVLCVSLVGVLYTIIFAGILLRLPEVNTDQRRSSTNSALGYSFLVIPLLVFLVLLTHKLDGSIGISYFSAFTPLYLTFFTLVVTSFGTRGGNQYWFGLRKPPCQFLFSVCPCLQLFGNISYSLYSNRESNAQGQNSTHSQSEISVVESLSSSSTGTSSSLSPTSSSPSGWSAITRTNKKDRKMEQIVAPALAIEMPD</sequence>
<dbReference type="EMBL" id="VCGU01000005">
    <property type="protein sequence ID" value="TRY74556.1"/>
    <property type="molecule type" value="Genomic_DNA"/>
</dbReference>
<keyword evidence="4" id="KW-1185">Reference proteome</keyword>
<feature type="compositionally biased region" description="Low complexity" evidence="1">
    <location>
        <begin position="298"/>
        <end position="320"/>
    </location>
</feature>
<feature type="transmembrane region" description="Helical" evidence="2">
    <location>
        <begin position="80"/>
        <end position="105"/>
    </location>
</feature>
<dbReference type="PANTHER" id="PTHR13568:SF6">
    <property type="entry name" value="TRANSMEMBRANE PROTEIN 185A"/>
    <property type="match status" value="1"/>
</dbReference>
<evidence type="ECO:0000313" key="4">
    <source>
        <dbReference type="Proteomes" id="UP000318571"/>
    </source>
</evidence>
<reference evidence="3 4" key="1">
    <citation type="journal article" date="2018" name="Nat. Ecol. Evol.">
        <title>Genomic signatures of mitonuclear coevolution across populations of Tigriopus californicus.</title>
        <authorList>
            <person name="Barreto F.S."/>
            <person name="Watson E.T."/>
            <person name="Lima T.G."/>
            <person name="Willett C.S."/>
            <person name="Edmands S."/>
            <person name="Li W."/>
            <person name="Burton R.S."/>
        </authorList>
    </citation>
    <scope>NUCLEOTIDE SEQUENCE [LARGE SCALE GENOMIC DNA]</scope>
    <source>
        <strain evidence="3 4">San Diego</strain>
    </source>
</reference>
<gene>
    <name evidence="3" type="ORF">TCAL_00695</name>
</gene>
<organism evidence="3 4">
    <name type="scientific">Tigriopus californicus</name>
    <name type="common">Marine copepod</name>
    <dbReference type="NCBI Taxonomy" id="6832"/>
    <lineage>
        <taxon>Eukaryota</taxon>
        <taxon>Metazoa</taxon>
        <taxon>Ecdysozoa</taxon>
        <taxon>Arthropoda</taxon>
        <taxon>Crustacea</taxon>
        <taxon>Multicrustacea</taxon>
        <taxon>Hexanauplia</taxon>
        <taxon>Copepoda</taxon>
        <taxon>Harpacticoida</taxon>
        <taxon>Harpacticidae</taxon>
        <taxon>Tigriopus</taxon>
    </lineage>
</organism>
<evidence type="ECO:0000256" key="2">
    <source>
        <dbReference type="SAM" id="Phobius"/>
    </source>
</evidence>
<dbReference type="PANTHER" id="PTHR13568">
    <property type="entry name" value="FAM11A, B PROTEIN"/>
    <property type="match status" value="1"/>
</dbReference>
<feature type="transmembrane region" description="Helical" evidence="2">
    <location>
        <begin position="212"/>
        <end position="233"/>
    </location>
</feature>
<evidence type="ECO:0000313" key="3">
    <source>
        <dbReference type="EMBL" id="TRY74556.1"/>
    </source>
</evidence>
<protein>
    <recommendedName>
        <fullName evidence="5">Transmembrane protein 185A</fullName>
    </recommendedName>
</protein>
<dbReference type="Proteomes" id="UP000318571">
    <property type="component" value="Chromosome 2"/>
</dbReference>
<name>A0A553PA62_TIGCA</name>
<dbReference type="InterPro" id="IPR019396">
    <property type="entry name" value="TM_Fragile-X-F-assoc"/>
</dbReference>
<dbReference type="OMA" id="HEFGKHD"/>
<accession>A0A553PA62</accession>
<comment type="caution">
    <text evidence="3">The sequence shown here is derived from an EMBL/GenBank/DDBJ whole genome shotgun (WGS) entry which is preliminary data.</text>
</comment>
<feature type="region of interest" description="Disordered" evidence="1">
    <location>
        <begin position="298"/>
        <end position="332"/>
    </location>
</feature>
<dbReference type="Pfam" id="PF10269">
    <property type="entry name" value="Tmemb_185A"/>
    <property type="match status" value="2"/>
</dbReference>
<proteinExistence type="predicted"/>
<dbReference type="STRING" id="6832.A0A553PA62"/>
<keyword evidence="2" id="KW-0472">Membrane</keyword>
<evidence type="ECO:0000256" key="1">
    <source>
        <dbReference type="SAM" id="MobiDB-lite"/>
    </source>
</evidence>
<evidence type="ECO:0008006" key="5">
    <source>
        <dbReference type="Google" id="ProtNLM"/>
    </source>
</evidence>
<feature type="transmembrane region" description="Helical" evidence="2">
    <location>
        <begin position="145"/>
        <end position="166"/>
    </location>
</feature>
<feature type="transmembrane region" description="Helical" evidence="2">
    <location>
        <begin position="187"/>
        <end position="206"/>
    </location>
</feature>
<feature type="transmembrane region" description="Helical" evidence="2">
    <location>
        <begin position="50"/>
        <end position="68"/>
    </location>
</feature>